<reference evidence="2" key="1">
    <citation type="submission" date="2017-04" db="EMBL/GenBank/DDBJ databases">
        <authorList>
            <person name="Varghese N."/>
            <person name="Submissions S."/>
        </authorList>
    </citation>
    <scope>NUCLEOTIDE SEQUENCE [LARGE SCALE GENOMIC DNA]</scope>
    <source>
        <strain evidence="2">DSM 9293</strain>
    </source>
</reference>
<dbReference type="Proteomes" id="UP000192660">
    <property type="component" value="Unassembled WGS sequence"/>
</dbReference>
<protein>
    <submittedName>
        <fullName evidence="1">Uncharacterized protein</fullName>
    </submittedName>
</protein>
<gene>
    <name evidence="1" type="ORF">SAMN00768000_3135</name>
</gene>
<evidence type="ECO:0000313" key="2">
    <source>
        <dbReference type="Proteomes" id="UP000192660"/>
    </source>
</evidence>
<evidence type="ECO:0000313" key="1">
    <source>
        <dbReference type="EMBL" id="SMC06978.1"/>
    </source>
</evidence>
<dbReference type="STRING" id="28034.BFX07_06080"/>
<dbReference type="EMBL" id="FWWY01000001">
    <property type="protein sequence ID" value="SMC06978.1"/>
    <property type="molecule type" value="Genomic_DNA"/>
</dbReference>
<dbReference type="RefSeq" id="WP_020374400.1">
    <property type="nucleotide sequence ID" value="NZ_FWWY01000001.1"/>
</dbReference>
<name>A0A1W1WKY7_SULTA</name>
<organism evidence="1 2">
    <name type="scientific">Sulfobacillus thermosulfidooxidans (strain DSM 9293 / VKM B-1269 / AT-1)</name>
    <dbReference type="NCBI Taxonomy" id="929705"/>
    <lineage>
        <taxon>Bacteria</taxon>
        <taxon>Bacillati</taxon>
        <taxon>Bacillota</taxon>
        <taxon>Clostridia</taxon>
        <taxon>Eubacteriales</taxon>
        <taxon>Clostridiales Family XVII. Incertae Sedis</taxon>
        <taxon>Sulfobacillus</taxon>
    </lineage>
</organism>
<sequence>MQYLTTDDNAEMGRIVDQWLHELRQNYTSTQCQQAASLLGQWAGNAWQWCEGDEHGWVLKSFVRWVKDHDIVLNWAIPGLLRGWE</sequence>
<dbReference type="AlphaFoldDB" id="A0A1W1WKY7"/>
<proteinExistence type="predicted"/>
<keyword evidence="2" id="KW-1185">Reference proteome</keyword>
<accession>A0A1W1WKY7</accession>
<dbReference type="OrthoDB" id="2085295at2"/>